<feature type="compositionally biased region" description="Gly residues" evidence="1">
    <location>
        <begin position="51"/>
        <end position="69"/>
    </location>
</feature>
<sequence>MANRIHLILLAAGAGITFFGILLMFAGHLYDAQVIGALPDNSSSQKRQFSTGGGSFTSGGSGGSSGQQGSGAAFSSATGGPLGLFSTAQPLYTVAFFLVSVFCGFVAIGNSSLSAHFAPVAGLFSTTTIIVCAFQLVGYFIVDAQVNRNSDTIPTAYRNQLGLFTAGLFFLILGQMCVLVVSVLVMKKGWDEGEIMSYSARQQQQQSQPTQKAQHQTQIEHIQHDEKRQEQP</sequence>
<evidence type="ECO:0000256" key="1">
    <source>
        <dbReference type="SAM" id="MobiDB-lite"/>
    </source>
</evidence>
<protein>
    <submittedName>
        <fullName evidence="3">Uncharacterized protein</fullName>
    </submittedName>
</protein>
<name>A0A2P6MRV8_9EUKA</name>
<evidence type="ECO:0000313" key="4">
    <source>
        <dbReference type="Proteomes" id="UP000241769"/>
    </source>
</evidence>
<accession>A0A2P6MRV8</accession>
<feature type="compositionally biased region" description="Low complexity" evidence="1">
    <location>
        <begin position="202"/>
        <end position="217"/>
    </location>
</feature>
<feature type="region of interest" description="Disordered" evidence="1">
    <location>
        <begin position="200"/>
        <end position="232"/>
    </location>
</feature>
<comment type="caution">
    <text evidence="3">The sequence shown here is derived from an EMBL/GenBank/DDBJ whole genome shotgun (WGS) entry which is preliminary data.</text>
</comment>
<feature type="region of interest" description="Disordered" evidence="1">
    <location>
        <begin position="45"/>
        <end position="72"/>
    </location>
</feature>
<reference evidence="3 4" key="1">
    <citation type="journal article" date="2018" name="Genome Biol. Evol.">
        <title>Multiple Roots of Fruiting Body Formation in Amoebozoa.</title>
        <authorList>
            <person name="Hillmann F."/>
            <person name="Forbes G."/>
            <person name="Novohradska S."/>
            <person name="Ferling I."/>
            <person name="Riege K."/>
            <person name="Groth M."/>
            <person name="Westermann M."/>
            <person name="Marz M."/>
            <person name="Spaller T."/>
            <person name="Winckler T."/>
            <person name="Schaap P."/>
            <person name="Glockner G."/>
        </authorList>
    </citation>
    <scope>NUCLEOTIDE SEQUENCE [LARGE SCALE GENOMIC DNA]</scope>
    <source>
        <strain evidence="3 4">Jena</strain>
    </source>
</reference>
<keyword evidence="4" id="KW-1185">Reference proteome</keyword>
<feature type="transmembrane region" description="Helical" evidence="2">
    <location>
        <begin position="120"/>
        <end position="141"/>
    </location>
</feature>
<feature type="compositionally biased region" description="Basic and acidic residues" evidence="1">
    <location>
        <begin position="221"/>
        <end position="232"/>
    </location>
</feature>
<feature type="transmembrane region" description="Helical" evidence="2">
    <location>
        <begin position="161"/>
        <end position="186"/>
    </location>
</feature>
<dbReference type="EMBL" id="MDYQ01000463">
    <property type="protein sequence ID" value="PRP74441.1"/>
    <property type="molecule type" value="Genomic_DNA"/>
</dbReference>
<organism evidence="3 4">
    <name type="scientific">Planoprotostelium fungivorum</name>
    <dbReference type="NCBI Taxonomy" id="1890364"/>
    <lineage>
        <taxon>Eukaryota</taxon>
        <taxon>Amoebozoa</taxon>
        <taxon>Evosea</taxon>
        <taxon>Variosea</taxon>
        <taxon>Cavosteliida</taxon>
        <taxon>Cavosteliaceae</taxon>
        <taxon>Planoprotostelium</taxon>
    </lineage>
</organism>
<dbReference type="Proteomes" id="UP000241769">
    <property type="component" value="Unassembled WGS sequence"/>
</dbReference>
<proteinExistence type="predicted"/>
<dbReference type="InParanoid" id="A0A2P6MRV8"/>
<keyword evidence="2" id="KW-0812">Transmembrane</keyword>
<keyword evidence="2" id="KW-0472">Membrane</keyword>
<feature type="transmembrane region" description="Helical" evidence="2">
    <location>
        <begin position="7"/>
        <end position="30"/>
    </location>
</feature>
<feature type="transmembrane region" description="Helical" evidence="2">
    <location>
        <begin position="91"/>
        <end position="108"/>
    </location>
</feature>
<evidence type="ECO:0000256" key="2">
    <source>
        <dbReference type="SAM" id="Phobius"/>
    </source>
</evidence>
<keyword evidence="2" id="KW-1133">Transmembrane helix</keyword>
<gene>
    <name evidence="3" type="ORF">PROFUN_06570</name>
</gene>
<dbReference type="AlphaFoldDB" id="A0A2P6MRV8"/>
<evidence type="ECO:0000313" key="3">
    <source>
        <dbReference type="EMBL" id="PRP74441.1"/>
    </source>
</evidence>